<proteinExistence type="predicted"/>
<keyword evidence="3" id="KW-1185">Reference proteome</keyword>
<feature type="compositionally biased region" description="Acidic residues" evidence="1">
    <location>
        <begin position="255"/>
        <end position="278"/>
    </location>
</feature>
<dbReference type="OrthoDB" id="2676448at2759"/>
<feature type="region of interest" description="Disordered" evidence="1">
    <location>
        <begin position="241"/>
        <end position="278"/>
    </location>
</feature>
<dbReference type="EMBL" id="JACAZI010000003">
    <property type="protein sequence ID" value="KAF7365827.1"/>
    <property type="molecule type" value="Genomic_DNA"/>
</dbReference>
<protein>
    <submittedName>
        <fullName evidence="2">Uncharacterized protein</fullName>
    </submittedName>
</protein>
<name>A0A8H6YVS6_9AGAR</name>
<sequence>MPGDEKWEAMATMVRRRRYQRALDHLQGLIISRMFELAKCNMSGTGEFRSAYDGQALTKDETGYKLRKHIAKALQARSKAVKNVIAKYNEIAESMTPPKPTLNWEEVVEYVFLADFDLLREGRDDIRGELWAQPAGRAAMDQHFKLLRADEEIVRLNVEIRRLVMYMADEEAFLQCEEERLRVEGKEGLAVQTGLLRMERGRFTALHMLRLVKLSKEPGFTGDILPGVSICRECHTPVMRDSDADMRVPSPLPPPEDDGAAAPADDDEADVESEDEDGMMAEAFMNIVRISRDEGAEAEER</sequence>
<evidence type="ECO:0000313" key="3">
    <source>
        <dbReference type="Proteomes" id="UP000620124"/>
    </source>
</evidence>
<comment type="caution">
    <text evidence="2">The sequence shown here is derived from an EMBL/GenBank/DDBJ whole genome shotgun (WGS) entry which is preliminary data.</text>
</comment>
<dbReference type="AlphaFoldDB" id="A0A8H6YVS6"/>
<evidence type="ECO:0000256" key="1">
    <source>
        <dbReference type="SAM" id="MobiDB-lite"/>
    </source>
</evidence>
<organism evidence="2 3">
    <name type="scientific">Mycena venus</name>
    <dbReference type="NCBI Taxonomy" id="2733690"/>
    <lineage>
        <taxon>Eukaryota</taxon>
        <taxon>Fungi</taxon>
        <taxon>Dikarya</taxon>
        <taxon>Basidiomycota</taxon>
        <taxon>Agaricomycotina</taxon>
        <taxon>Agaricomycetes</taxon>
        <taxon>Agaricomycetidae</taxon>
        <taxon>Agaricales</taxon>
        <taxon>Marasmiineae</taxon>
        <taxon>Mycenaceae</taxon>
        <taxon>Mycena</taxon>
    </lineage>
</organism>
<reference evidence="2" key="1">
    <citation type="submission" date="2020-05" db="EMBL/GenBank/DDBJ databases">
        <title>Mycena genomes resolve the evolution of fungal bioluminescence.</title>
        <authorList>
            <person name="Tsai I.J."/>
        </authorList>
    </citation>
    <scope>NUCLEOTIDE SEQUENCE</scope>
    <source>
        <strain evidence="2">CCC161011</strain>
    </source>
</reference>
<dbReference type="Proteomes" id="UP000620124">
    <property type="component" value="Unassembled WGS sequence"/>
</dbReference>
<evidence type="ECO:0000313" key="2">
    <source>
        <dbReference type="EMBL" id="KAF7365827.1"/>
    </source>
</evidence>
<gene>
    <name evidence="2" type="ORF">MVEN_00456800</name>
</gene>
<accession>A0A8H6YVS6</accession>